<evidence type="ECO:0000313" key="4">
    <source>
        <dbReference type="Proteomes" id="UP000001286"/>
    </source>
</evidence>
<dbReference type="HOGENOM" id="CLU_158564_0_0_9"/>
<dbReference type="NCBIfam" id="TIGR01653">
    <property type="entry name" value="lactococcin_972"/>
    <property type="match status" value="1"/>
</dbReference>
<proteinExistence type="predicted"/>
<reference evidence="3 4" key="1">
    <citation type="journal article" date="2011" name="J. Bacteriol.">
        <title>Complete genome sequence of the animal pathogen Listeria ivanovii, which provides insights into host specificities and evolution of the genus Listeria.</title>
        <authorList>
            <person name="Buchrieser C."/>
            <person name="Rusniok C."/>
            <person name="Garrido P."/>
            <person name="Hain T."/>
            <person name="Scortti M."/>
            <person name="Lampidis R."/>
            <person name="Karst U."/>
            <person name="Chakraborty T."/>
            <person name="Cossart P."/>
            <person name="Kreft J."/>
            <person name="Vazquez-Boland J.A."/>
            <person name="Goebel W."/>
            <person name="Glaser P."/>
        </authorList>
    </citation>
    <scope>NUCLEOTIDE SEQUENCE [LARGE SCALE GENOMIC DNA]</scope>
    <source>
        <strain evidence="4">ATCC BAA-678 / PAM 55</strain>
    </source>
</reference>
<dbReference type="Pfam" id="PF09683">
    <property type="entry name" value="Lactococcin_972"/>
    <property type="match status" value="1"/>
</dbReference>
<organism evidence="3 4">
    <name type="scientific">Listeria ivanovii (strain ATCC BAA-678 / PAM 55)</name>
    <dbReference type="NCBI Taxonomy" id="881621"/>
    <lineage>
        <taxon>Bacteria</taxon>
        <taxon>Bacillati</taxon>
        <taxon>Bacillota</taxon>
        <taxon>Bacilli</taxon>
        <taxon>Bacillales</taxon>
        <taxon>Listeriaceae</taxon>
        <taxon>Listeria</taxon>
    </lineage>
</organism>
<evidence type="ECO:0000256" key="2">
    <source>
        <dbReference type="SAM" id="SignalP"/>
    </source>
</evidence>
<protein>
    <submittedName>
        <fullName evidence="3">Putative bacteriocin</fullName>
    </submittedName>
</protein>
<feature type="compositionally biased region" description="Polar residues" evidence="1">
    <location>
        <begin position="86"/>
        <end position="103"/>
    </location>
</feature>
<dbReference type="AlphaFoldDB" id="G2ZBM2"/>
<evidence type="ECO:0000313" key="3">
    <source>
        <dbReference type="EMBL" id="CBW86588.1"/>
    </source>
</evidence>
<feature type="signal peptide" evidence="2">
    <location>
        <begin position="1"/>
        <end position="23"/>
    </location>
</feature>
<keyword evidence="2" id="KW-0732">Signal</keyword>
<name>G2ZBM2_LISIP</name>
<dbReference type="eggNOG" id="ENOG502ZTDS">
    <property type="taxonomic scope" value="Bacteria"/>
</dbReference>
<feature type="region of interest" description="Disordered" evidence="1">
    <location>
        <begin position="86"/>
        <end position="107"/>
    </location>
</feature>
<feature type="chain" id="PRO_5003440983" evidence="2">
    <location>
        <begin position="24"/>
        <end position="135"/>
    </location>
</feature>
<dbReference type="GeneID" id="57077104"/>
<dbReference type="OrthoDB" id="2991364at2"/>
<dbReference type="InterPro" id="IPR006540">
    <property type="entry name" value="Lactococcin_972"/>
</dbReference>
<dbReference type="EMBL" id="FR687253">
    <property type="protein sequence ID" value="CBW86588.1"/>
    <property type="molecule type" value="Genomic_DNA"/>
</dbReference>
<dbReference type="Proteomes" id="UP000001286">
    <property type="component" value="Chromosome"/>
</dbReference>
<dbReference type="KEGG" id="liv:LIV_2099"/>
<gene>
    <name evidence="3" type="ordered locus">LIV_2099</name>
</gene>
<accession>G2ZBM2</accession>
<dbReference type="Gene3D" id="2.60.40.2850">
    <property type="match status" value="1"/>
</dbReference>
<evidence type="ECO:0000256" key="1">
    <source>
        <dbReference type="SAM" id="MobiDB-lite"/>
    </source>
</evidence>
<sequence length="135" mass="14824">MKKKVWVLGITLFTVLAPVGALAADSTTKEMQGETNLDNLISKNTEGEKVIFSESKEASTNSRPLLKASARGGTFTVKWGGDRHWSNYNHPTKTHRSSASNRRATVRSGWMTKGKLASAWIKSSLTGNKANWDTK</sequence>
<dbReference type="RefSeq" id="WP_014093441.1">
    <property type="nucleotide sequence ID" value="NC_016011.1"/>
</dbReference>